<dbReference type="InterPro" id="IPR058094">
    <property type="entry name" value="Ig-like_OmpL47-like"/>
</dbReference>
<protein>
    <submittedName>
        <fullName evidence="3">S-layer homology domain-containing protein</fullName>
    </submittedName>
</protein>
<gene>
    <name evidence="3" type="ORF">ACFQ2I_15995</name>
</gene>
<evidence type="ECO:0000256" key="1">
    <source>
        <dbReference type="SAM" id="SignalP"/>
    </source>
</evidence>
<dbReference type="PROSITE" id="PS51272">
    <property type="entry name" value="SLH"/>
    <property type="match status" value="3"/>
</dbReference>
<dbReference type="Pfam" id="PF00395">
    <property type="entry name" value="SLH"/>
    <property type="match status" value="3"/>
</dbReference>
<feature type="signal peptide" evidence="1">
    <location>
        <begin position="1"/>
        <end position="33"/>
    </location>
</feature>
<dbReference type="InterPro" id="IPR013783">
    <property type="entry name" value="Ig-like_fold"/>
</dbReference>
<feature type="domain" description="SLH" evidence="2">
    <location>
        <begin position="1171"/>
        <end position="1234"/>
    </location>
</feature>
<keyword evidence="4" id="KW-1185">Reference proteome</keyword>
<dbReference type="NCBIfam" id="NF047446">
    <property type="entry name" value="barrel_OmpL47"/>
    <property type="match status" value="1"/>
</dbReference>
<dbReference type="PANTHER" id="PTHR43308:SF5">
    <property type="entry name" value="S-LAYER PROTEIN _ PEPTIDOGLYCAN ENDO-BETA-N-ACETYLGLUCOSAMINIDASE"/>
    <property type="match status" value="1"/>
</dbReference>
<organism evidence="3 4">
    <name type="scientific">Paenibacillus chungangensis</name>
    <dbReference type="NCBI Taxonomy" id="696535"/>
    <lineage>
        <taxon>Bacteria</taxon>
        <taxon>Bacillati</taxon>
        <taxon>Bacillota</taxon>
        <taxon>Bacilli</taxon>
        <taxon>Bacillales</taxon>
        <taxon>Paenibacillaceae</taxon>
        <taxon>Paenibacillus</taxon>
    </lineage>
</organism>
<evidence type="ECO:0000259" key="2">
    <source>
        <dbReference type="PROSITE" id="PS51272"/>
    </source>
</evidence>
<proteinExistence type="predicted"/>
<dbReference type="RefSeq" id="WP_377565809.1">
    <property type="nucleotide sequence ID" value="NZ_JBHTJZ010000024.1"/>
</dbReference>
<dbReference type="Proteomes" id="UP001596989">
    <property type="component" value="Unassembled WGS sequence"/>
</dbReference>
<feature type="chain" id="PRO_5045732720" evidence="1">
    <location>
        <begin position="34"/>
        <end position="1301"/>
    </location>
</feature>
<dbReference type="PANTHER" id="PTHR43308">
    <property type="entry name" value="OUTER MEMBRANE PROTEIN ALPHA-RELATED"/>
    <property type="match status" value="1"/>
</dbReference>
<keyword evidence="1" id="KW-0732">Signal</keyword>
<dbReference type="EMBL" id="JBHTJZ010000024">
    <property type="protein sequence ID" value="MFD0960894.1"/>
    <property type="molecule type" value="Genomic_DNA"/>
</dbReference>
<accession>A0ABW3HTT3</accession>
<comment type="caution">
    <text evidence="3">The sequence shown here is derived from an EMBL/GenBank/DDBJ whole genome shotgun (WGS) entry which is preliminary data.</text>
</comment>
<dbReference type="Gene3D" id="2.160.20.110">
    <property type="match status" value="1"/>
</dbReference>
<name>A0ABW3HTT3_9BACL</name>
<evidence type="ECO:0000313" key="3">
    <source>
        <dbReference type="EMBL" id="MFD0960894.1"/>
    </source>
</evidence>
<feature type="domain" description="SLH" evidence="2">
    <location>
        <begin position="1107"/>
        <end position="1170"/>
    </location>
</feature>
<dbReference type="Gene3D" id="2.60.40.10">
    <property type="entry name" value="Immunoglobulins"/>
    <property type="match status" value="1"/>
</dbReference>
<sequence>MKVRYRKNIRRIILSILCMLMLVTWMPMQKAEAATFAGGDGTAGNPWQIATAEQLNLLRNYLGSAHSDKHFIMVNDIDLGPYLSPGGDGYASWGDAGWLPIGTNASNSFFNGGFNGDGHVISGFMINRPTDNNVGLFGATGGELINIGLRDVHIVGRESVGCLAGFLSVTSVSHTFCSGEVQGNNRVGGLVGSATNGAFIQYSFSQVNVEGNDYVGGLVGYTTSNTSPVSKVAFSYSTGSVTGTNYVGGLLGLNNGGLENSFSTGRVTGTAVGGLIGLEAPWASGEYAGKSFWNTETSGQMSAGGSYGVGFVSGIDTASMNQVSTYAGWDFATVWELLPGNVYPTLRGVWEVDQEGMIGPKLEHAYVEANAADRLVLEFDEAVQLTDAGGASSMVFDSELPGGNTAVGLSYLGGSGTSKITLQMDRTLLFDQTMTFSYDITDGNMEDLEAGPLLSVQDVQVTRNAQVSAVDSHYTVDQAANEVRANASHLFAGWTEIGELLSRLNKHPNAAWKVVSAGTAITNASDFDSAAAKAAAATLAAGDELAVKASNGVVRLYAIESDVDHTPPVVTVTLQYPDHTAYSSGSWTNQTVTASVYAADTGSGVDTDTIEYSLDHGTSWTVYTTPVTFADEDSHSFTVRATDKLGNTSTAVTKVINISRSGLTLDIPLAFTADASAYTSGEWTKESVTASVYASQSTSGVNITSTTYSLDGGTTWQAYTSSLLFNSEGTYTLDAKATDSANNEVTASRTIRIDQTAPSVSFGTNGNSPAQTTVTSSVYVIDTGGSGMDSNSLQYAWTQSTSSPGGGTTWTSFTNGDILTQSGVSGDWYLHIRAQDNARNPIPAVSAVSNRFRLYVPSTGSGHKKNTDNQGSLKGNEVRLLDGTTLIDTTVAKKVTRPDGTVVEQVTLDAATFDQALDVLQKDRKYHLTININDTERAVGVQLPASSIVSAAKFAPNMIIEVQLNGSSYQLAILALELERMALELGVDLKELKVNVTIERVNEKAEAEIRQAADLQGLHLASGIIDFKVTVEANGQTKAITDFGGTYMARSIVPNADQANQNLMGVLYEVTTKKFHFVPSQPNVRSDGTQEMVMNVPHNSMYAVVEVQNKTFEDLLGHWAKREVELLASKLIVNGVAENQFAPNNEITRAEFAALLVRSLGLAIAPNGAQTTSPFSDISADTWYAPAVAAAVEANLINGYEDGSFQPNQSISREEIAVIIDRAKRLADTNTKRDQVHVSEVLTRFADQTDMANWSKPSIANLVQDGLINGRSENEFAPQAHTTRAEAAALIERLLKQLKFI</sequence>
<dbReference type="InterPro" id="IPR001119">
    <property type="entry name" value="SLH_dom"/>
</dbReference>
<evidence type="ECO:0000313" key="4">
    <source>
        <dbReference type="Proteomes" id="UP001596989"/>
    </source>
</evidence>
<dbReference type="InterPro" id="IPR051465">
    <property type="entry name" value="Cell_Envelope_Struct_Comp"/>
</dbReference>
<reference evidence="4" key="1">
    <citation type="journal article" date="2019" name="Int. J. Syst. Evol. Microbiol.">
        <title>The Global Catalogue of Microorganisms (GCM) 10K type strain sequencing project: providing services to taxonomists for standard genome sequencing and annotation.</title>
        <authorList>
            <consortium name="The Broad Institute Genomics Platform"/>
            <consortium name="The Broad Institute Genome Sequencing Center for Infectious Disease"/>
            <person name="Wu L."/>
            <person name="Ma J."/>
        </authorList>
    </citation>
    <scope>NUCLEOTIDE SEQUENCE [LARGE SCALE GENOMIC DNA]</scope>
    <source>
        <strain evidence="4">CCUG 59129</strain>
    </source>
</reference>
<feature type="domain" description="SLH" evidence="2">
    <location>
        <begin position="1242"/>
        <end position="1301"/>
    </location>
</feature>